<evidence type="ECO:0000313" key="5">
    <source>
        <dbReference type="Proteomes" id="UP000316614"/>
    </source>
</evidence>
<dbReference type="RefSeq" id="WP_141616077.1">
    <property type="nucleotide sequence ID" value="NZ_CP041253.1"/>
</dbReference>
<dbReference type="KEGG" id="echi:FKX85_18125"/>
<dbReference type="Proteomes" id="UP000316614">
    <property type="component" value="Chromosome"/>
</dbReference>
<feature type="domain" description="DprA winged helix" evidence="3">
    <location>
        <begin position="318"/>
        <end position="368"/>
    </location>
</feature>
<dbReference type="InterPro" id="IPR057666">
    <property type="entry name" value="DrpA_SLOG"/>
</dbReference>
<dbReference type="Gene3D" id="1.10.10.10">
    <property type="entry name" value="Winged helix-like DNA-binding domain superfamily/Winged helix DNA-binding domain"/>
    <property type="match status" value="1"/>
</dbReference>
<dbReference type="Pfam" id="PF02481">
    <property type="entry name" value="DNA_processg_A"/>
    <property type="match status" value="1"/>
</dbReference>
<evidence type="ECO:0000256" key="1">
    <source>
        <dbReference type="ARBA" id="ARBA00006525"/>
    </source>
</evidence>
<sequence length="373" mass="40969">MQKTPHETLLYTIALSLIPKLGPYAFKNIISYCGSAANFFTMPKGRAAKIPGIGSMLLAIRNQKDAYLKKAEKVLEDCEKHQITIHTYLDLSYPSRLKSFMDAPVLLFTKGHIDLNPKRSIGIVGTRNASDYGKNTTRKIVEALAPFQPTVISGLAYGIDITSHRAALDCGLPTIGVLGNSLETLYPAAHRSTAESMAKNGGLTTEYTVGTTMHPNNFPARNRIIAALSDALIVVEAAKKGGALITAEIAYSYNREVFAVPGNLQNTYSEGCNNLIRSMKSSIYTGPRDIQEALSWTTSEDNADQPSKNSIELKQYTEREQQILRMLMEKNPLEIDQLSWQSQIPVSQVASLLLGLEFQGVVKALPGKKYQLV</sequence>
<name>A0A514CM13_9BACT</name>
<dbReference type="InterPro" id="IPR041614">
    <property type="entry name" value="DprA_WH"/>
</dbReference>
<evidence type="ECO:0000259" key="3">
    <source>
        <dbReference type="Pfam" id="PF17782"/>
    </source>
</evidence>
<comment type="similarity">
    <text evidence="1">Belongs to the DprA/Smf family.</text>
</comment>
<proteinExistence type="inferred from homology"/>
<feature type="domain" description="Smf/DprA SLOG" evidence="2">
    <location>
        <begin position="86"/>
        <end position="294"/>
    </location>
</feature>
<evidence type="ECO:0000259" key="2">
    <source>
        <dbReference type="Pfam" id="PF02481"/>
    </source>
</evidence>
<organism evidence="4 5">
    <name type="scientific">Echinicola soli</name>
    <dbReference type="NCBI Taxonomy" id="2591634"/>
    <lineage>
        <taxon>Bacteria</taxon>
        <taxon>Pseudomonadati</taxon>
        <taxon>Bacteroidota</taxon>
        <taxon>Cytophagia</taxon>
        <taxon>Cytophagales</taxon>
        <taxon>Cyclobacteriaceae</taxon>
        <taxon>Echinicola</taxon>
    </lineage>
</organism>
<gene>
    <name evidence="4" type="primary">dprA</name>
    <name evidence="4" type="ORF">FKX85_18125</name>
</gene>
<reference evidence="4 5" key="1">
    <citation type="submission" date="2019-06" db="EMBL/GenBank/DDBJ databases">
        <title>Echinicola alkalisoli sp. nov. isolated from saline soil.</title>
        <authorList>
            <person name="Sun J.-Q."/>
            <person name="Xu L."/>
        </authorList>
    </citation>
    <scope>NUCLEOTIDE SEQUENCE [LARGE SCALE GENOMIC DNA]</scope>
    <source>
        <strain evidence="4 5">LN3S3</strain>
    </source>
</reference>
<dbReference type="SUPFAM" id="SSF102405">
    <property type="entry name" value="MCP/YpsA-like"/>
    <property type="match status" value="1"/>
</dbReference>
<evidence type="ECO:0000313" key="4">
    <source>
        <dbReference type="EMBL" id="QDH80856.1"/>
    </source>
</evidence>
<dbReference type="Gene3D" id="3.40.50.450">
    <property type="match status" value="1"/>
</dbReference>
<dbReference type="PANTHER" id="PTHR43022">
    <property type="entry name" value="PROTEIN SMF"/>
    <property type="match status" value="1"/>
</dbReference>
<protein>
    <submittedName>
        <fullName evidence="4">DNA-protecting protein DprA</fullName>
    </submittedName>
</protein>
<dbReference type="NCBIfam" id="TIGR00732">
    <property type="entry name" value="dprA"/>
    <property type="match status" value="1"/>
</dbReference>
<dbReference type="EMBL" id="CP041253">
    <property type="protein sequence ID" value="QDH80856.1"/>
    <property type="molecule type" value="Genomic_DNA"/>
</dbReference>
<accession>A0A514CM13</accession>
<dbReference type="Pfam" id="PF17782">
    <property type="entry name" value="WHD_DprA"/>
    <property type="match status" value="1"/>
</dbReference>
<dbReference type="OrthoDB" id="9785707at2"/>
<dbReference type="PANTHER" id="PTHR43022:SF1">
    <property type="entry name" value="PROTEIN SMF"/>
    <property type="match status" value="1"/>
</dbReference>
<dbReference type="GO" id="GO:0009294">
    <property type="term" value="P:DNA-mediated transformation"/>
    <property type="evidence" value="ECO:0007669"/>
    <property type="project" value="InterPro"/>
</dbReference>
<dbReference type="AlphaFoldDB" id="A0A514CM13"/>
<dbReference type="InterPro" id="IPR003488">
    <property type="entry name" value="DprA"/>
</dbReference>
<keyword evidence="5" id="KW-1185">Reference proteome</keyword>
<dbReference type="InterPro" id="IPR036388">
    <property type="entry name" value="WH-like_DNA-bd_sf"/>
</dbReference>